<evidence type="ECO:0000313" key="1">
    <source>
        <dbReference type="EMBL" id="OQV20824.1"/>
    </source>
</evidence>
<dbReference type="AlphaFoldDB" id="A0A1W0X027"/>
<accession>A0A1W0X027</accession>
<comment type="caution">
    <text evidence="1">The sequence shown here is derived from an EMBL/GenBank/DDBJ whole genome shotgun (WGS) entry which is preliminary data.</text>
</comment>
<gene>
    <name evidence="1" type="ORF">BV898_05170</name>
</gene>
<organism evidence="1 2">
    <name type="scientific">Hypsibius exemplaris</name>
    <name type="common">Freshwater tardigrade</name>
    <dbReference type="NCBI Taxonomy" id="2072580"/>
    <lineage>
        <taxon>Eukaryota</taxon>
        <taxon>Metazoa</taxon>
        <taxon>Ecdysozoa</taxon>
        <taxon>Tardigrada</taxon>
        <taxon>Eutardigrada</taxon>
        <taxon>Parachela</taxon>
        <taxon>Hypsibioidea</taxon>
        <taxon>Hypsibiidae</taxon>
        <taxon>Hypsibius</taxon>
    </lineage>
</organism>
<protein>
    <submittedName>
        <fullName evidence="1">Uncharacterized protein</fullName>
    </submittedName>
</protein>
<evidence type="ECO:0000313" key="2">
    <source>
        <dbReference type="Proteomes" id="UP000192578"/>
    </source>
</evidence>
<dbReference type="EMBL" id="MTYJ01000027">
    <property type="protein sequence ID" value="OQV20824.1"/>
    <property type="molecule type" value="Genomic_DNA"/>
</dbReference>
<name>A0A1W0X027_HYPEX</name>
<proteinExistence type="predicted"/>
<reference evidence="2" key="1">
    <citation type="submission" date="2017-01" db="EMBL/GenBank/DDBJ databases">
        <title>Comparative genomics of anhydrobiosis in the tardigrade Hypsibius dujardini.</title>
        <authorList>
            <person name="Yoshida Y."/>
            <person name="Koutsovoulos G."/>
            <person name="Laetsch D."/>
            <person name="Stevens L."/>
            <person name="Kumar S."/>
            <person name="Horikawa D."/>
            <person name="Ishino K."/>
            <person name="Komine S."/>
            <person name="Tomita M."/>
            <person name="Blaxter M."/>
            <person name="Arakawa K."/>
        </authorList>
    </citation>
    <scope>NUCLEOTIDE SEQUENCE [LARGE SCALE GENOMIC DNA]</scope>
    <source>
        <strain evidence="2">Z151</strain>
    </source>
</reference>
<dbReference type="Proteomes" id="UP000192578">
    <property type="component" value="Unassembled WGS sequence"/>
</dbReference>
<sequence>MPLNFEMTPDQWFAIDPLLIHTGLTVEPDTTPRSWPGLNGAACIVDQKTEVHLHTPLTWDGAGRKKELCGRGDVNEQKRLAGSYTAAIKSGPGSGTVTATDPSNFKCYYWRNRLGQNGLRFAGRIILDDRDKESFQIYRMNVDFQAWWYIDPYLHNGGCLYGYGRKFSASAFGTAGFQAVCGDRNETIPTFMLADNHREICHMRQVSEDAGGFNPVEKAQAQIDGDQVRWEQKRVVMQLFGSFFDGAKTVPQIKTKPPPLASAQLTSNLPTNLCTIDQPIGNLKDWTKCWFNDWALSMKFPVNPGDIIEKIGIDRKSDSKLRAPGQLALYTAKQFLYSTKYPWSAVGCRMVPLAGDNPDFADDKKSRQIINMIKSVTVLICTTLVYMQNFLKGLLTQYGIIGTGLAIKRVGKNWVYVNSYGTLDGE</sequence>
<keyword evidence="2" id="KW-1185">Reference proteome</keyword>